<evidence type="ECO:0000256" key="12">
    <source>
        <dbReference type="RuleBase" id="RU003903"/>
    </source>
</evidence>
<sequence>MKKIGFIGGGNMAAAIIGGILSSKLTAPSNIIVSGPTEEKLRKLEEKLHVVITTDNKEAASASDILFLSTKPAVYPVVIKEIKDSLRTDAAIVSIAAGQSIRQVESLFESNIQLARVMPNTPALVGSAMSAVSPNQFLTEENLQEVLSIFCSMGKAEVIPESMMDAVTGVSGSSPAFVYLFIEAMADAAVAEGMPRDLAYEFASQAVLGSAKMVLETKQNPGVLKDAVCSPGGTTIEGVCVLERKGMRDAVISAVRASAEKSREMGKDKKESK</sequence>
<evidence type="ECO:0000256" key="9">
    <source>
        <dbReference type="HAMAP-Rule" id="MF_01925"/>
    </source>
</evidence>
<dbReference type="KEGG" id="bliq:INP51_00955"/>
<accession>A0A7M2RHY0</accession>
<comment type="catalytic activity">
    <reaction evidence="9">
        <text>L-proline + NAD(+) = (S)-1-pyrroline-5-carboxylate + NADH + 2 H(+)</text>
        <dbReference type="Rhea" id="RHEA:14105"/>
        <dbReference type="ChEBI" id="CHEBI:15378"/>
        <dbReference type="ChEBI" id="CHEBI:17388"/>
        <dbReference type="ChEBI" id="CHEBI:57540"/>
        <dbReference type="ChEBI" id="CHEBI:57945"/>
        <dbReference type="ChEBI" id="CHEBI:60039"/>
        <dbReference type="EC" id="1.5.1.2"/>
    </reaction>
</comment>
<comment type="function">
    <text evidence="8 9">Catalyzes the reduction of 1-pyrroline-5-carboxylate (PCA) to L-proline.</text>
</comment>
<evidence type="ECO:0000259" key="13">
    <source>
        <dbReference type="Pfam" id="PF03807"/>
    </source>
</evidence>
<comment type="pathway">
    <text evidence="9 12">Amino-acid biosynthesis; L-proline biosynthesis; L-proline from L-glutamate 5-semialdehyde: step 1/1.</text>
</comment>
<keyword evidence="5 9" id="KW-0641">Proline biosynthesis</keyword>
<proteinExistence type="inferred from homology"/>
<dbReference type="FunFam" id="3.40.50.720:FF:000190">
    <property type="entry name" value="Pyrroline-5-carboxylate reductase"/>
    <property type="match status" value="1"/>
</dbReference>
<dbReference type="Gene3D" id="1.10.3730.10">
    <property type="entry name" value="ProC C-terminal domain-like"/>
    <property type="match status" value="1"/>
</dbReference>
<dbReference type="HAMAP" id="MF_01925">
    <property type="entry name" value="P5C_reductase"/>
    <property type="match status" value="1"/>
</dbReference>
<evidence type="ECO:0000256" key="3">
    <source>
        <dbReference type="ARBA" id="ARBA00022490"/>
    </source>
</evidence>
<name>A0A7M2RHY0_9FIRM</name>
<keyword evidence="4 9" id="KW-0028">Amino-acid biosynthesis</keyword>
<dbReference type="Proteomes" id="UP000593601">
    <property type="component" value="Chromosome"/>
</dbReference>
<evidence type="ECO:0000313" key="16">
    <source>
        <dbReference type="Proteomes" id="UP000593601"/>
    </source>
</evidence>
<dbReference type="SUPFAM" id="SSF48179">
    <property type="entry name" value="6-phosphogluconate dehydrogenase C-terminal domain-like"/>
    <property type="match status" value="1"/>
</dbReference>
<dbReference type="InterPro" id="IPR000304">
    <property type="entry name" value="Pyrroline-COOH_reductase"/>
</dbReference>
<dbReference type="InterPro" id="IPR053790">
    <property type="entry name" value="P5CR-like_CS"/>
</dbReference>
<dbReference type="EC" id="1.5.1.2" evidence="9 10"/>
<dbReference type="PROSITE" id="PS00521">
    <property type="entry name" value="P5CR"/>
    <property type="match status" value="1"/>
</dbReference>
<evidence type="ECO:0000259" key="14">
    <source>
        <dbReference type="Pfam" id="PF14748"/>
    </source>
</evidence>
<comment type="catalytic activity">
    <reaction evidence="9 12">
        <text>L-proline + NADP(+) = (S)-1-pyrroline-5-carboxylate + NADPH + 2 H(+)</text>
        <dbReference type="Rhea" id="RHEA:14109"/>
        <dbReference type="ChEBI" id="CHEBI:15378"/>
        <dbReference type="ChEBI" id="CHEBI:17388"/>
        <dbReference type="ChEBI" id="CHEBI:57783"/>
        <dbReference type="ChEBI" id="CHEBI:58349"/>
        <dbReference type="ChEBI" id="CHEBI:60039"/>
        <dbReference type="EC" id="1.5.1.2"/>
    </reaction>
</comment>
<comment type="similarity">
    <text evidence="2 9 12">Belongs to the pyrroline-5-carboxylate reductase family.</text>
</comment>
<protein>
    <recommendedName>
        <fullName evidence="9 10">Pyrroline-5-carboxylate reductase</fullName>
        <shortName evidence="9">P5C reductase</shortName>
        <shortName evidence="9">P5CR</shortName>
        <ecNumber evidence="9 10">1.5.1.2</ecNumber>
    </recommendedName>
    <alternativeName>
        <fullName evidence="9">PCA reductase</fullName>
    </alternativeName>
</protein>
<dbReference type="Gene3D" id="3.40.50.720">
    <property type="entry name" value="NAD(P)-binding Rossmann-like Domain"/>
    <property type="match status" value="1"/>
</dbReference>
<feature type="binding site" evidence="11">
    <location>
        <position position="56"/>
    </location>
    <ligand>
        <name>NADPH</name>
        <dbReference type="ChEBI" id="CHEBI:57783"/>
    </ligand>
</feature>
<organism evidence="15 16">
    <name type="scientific">Blautia liquoris</name>
    <dbReference type="NCBI Taxonomy" id="2779518"/>
    <lineage>
        <taxon>Bacteria</taxon>
        <taxon>Bacillati</taxon>
        <taxon>Bacillota</taxon>
        <taxon>Clostridia</taxon>
        <taxon>Lachnospirales</taxon>
        <taxon>Lachnospiraceae</taxon>
        <taxon>Blautia</taxon>
    </lineage>
</organism>
<evidence type="ECO:0000256" key="8">
    <source>
        <dbReference type="ARBA" id="ARBA00058118"/>
    </source>
</evidence>
<dbReference type="Pfam" id="PF03807">
    <property type="entry name" value="F420_oxidored"/>
    <property type="match status" value="1"/>
</dbReference>
<dbReference type="SUPFAM" id="SSF51735">
    <property type="entry name" value="NAD(P)-binding Rossmann-fold domains"/>
    <property type="match status" value="1"/>
</dbReference>
<dbReference type="GO" id="GO:0005737">
    <property type="term" value="C:cytoplasm"/>
    <property type="evidence" value="ECO:0007669"/>
    <property type="project" value="UniProtKB-SubCell"/>
</dbReference>
<dbReference type="NCBIfam" id="TIGR00112">
    <property type="entry name" value="proC"/>
    <property type="match status" value="1"/>
</dbReference>
<keyword evidence="7 9" id="KW-0560">Oxidoreductase</keyword>
<evidence type="ECO:0000256" key="1">
    <source>
        <dbReference type="ARBA" id="ARBA00004496"/>
    </source>
</evidence>
<evidence type="ECO:0000313" key="15">
    <source>
        <dbReference type="EMBL" id="QOV19584.1"/>
    </source>
</evidence>
<dbReference type="AlphaFoldDB" id="A0A7M2RHY0"/>
<evidence type="ECO:0000256" key="10">
    <source>
        <dbReference type="NCBIfam" id="TIGR00112"/>
    </source>
</evidence>
<feature type="domain" description="Pyrroline-5-carboxylate reductase dimerisation" evidence="14">
    <location>
        <begin position="161"/>
        <end position="265"/>
    </location>
</feature>
<evidence type="ECO:0000256" key="7">
    <source>
        <dbReference type="ARBA" id="ARBA00023002"/>
    </source>
</evidence>
<dbReference type="GO" id="GO:0004735">
    <property type="term" value="F:pyrroline-5-carboxylate reductase activity"/>
    <property type="evidence" value="ECO:0007669"/>
    <property type="project" value="UniProtKB-UniRule"/>
</dbReference>
<dbReference type="InterPro" id="IPR029036">
    <property type="entry name" value="P5CR_dimer"/>
</dbReference>
<evidence type="ECO:0000256" key="6">
    <source>
        <dbReference type="ARBA" id="ARBA00022857"/>
    </source>
</evidence>
<dbReference type="InterPro" id="IPR008927">
    <property type="entry name" value="6-PGluconate_DH-like_C_sf"/>
</dbReference>
<dbReference type="PANTHER" id="PTHR11645">
    <property type="entry name" value="PYRROLINE-5-CARBOXYLATE REDUCTASE"/>
    <property type="match status" value="1"/>
</dbReference>
<keyword evidence="16" id="KW-1185">Reference proteome</keyword>
<dbReference type="RefSeq" id="WP_193735904.1">
    <property type="nucleotide sequence ID" value="NZ_CP063304.1"/>
</dbReference>
<dbReference type="Pfam" id="PF14748">
    <property type="entry name" value="P5CR_dimer"/>
    <property type="match status" value="1"/>
</dbReference>
<evidence type="ECO:0000256" key="2">
    <source>
        <dbReference type="ARBA" id="ARBA00005525"/>
    </source>
</evidence>
<dbReference type="PANTHER" id="PTHR11645:SF0">
    <property type="entry name" value="PYRROLINE-5-CARBOXYLATE REDUCTASE 3"/>
    <property type="match status" value="1"/>
</dbReference>
<dbReference type="InterPro" id="IPR028939">
    <property type="entry name" value="P5C_Rdtase_cat_N"/>
</dbReference>
<keyword evidence="3 9" id="KW-0963">Cytoplasm</keyword>
<dbReference type="UniPathway" id="UPA00098">
    <property type="reaction ID" value="UER00361"/>
</dbReference>
<dbReference type="EMBL" id="CP063304">
    <property type="protein sequence ID" value="QOV19584.1"/>
    <property type="molecule type" value="Genomic_DNA"/>
</dbReference>
<gene>
    <name evidence="9 15" type="primary">proC</name>
    <name evidence="15" type="ORF">INP51_00955</name>
</gene>
<dbReference type="FunFam" id="1.10.3730.10:FF:000001">
    <property type="entry name" value="Pyrroline-5-carboxylate reductase"/>
    <property type="match status" value="1"/>
</dbReference>
<evidence type="ECO:0000256" key="4">
    <source>
        <dbReference type="ARBA" id="ARBA00022605"/>
    </source>
</evidence>
<dbReference type="GO" id="GO:0055129">
    <property type="term" value="P:L-proline biosynthetic process"/>
    <property type="evidence" value="ECO:0007669"/>
    <property type="project" value="UniProtKB-UniRule"/>
</dbReference>
<comment type="subcellular location">
    <subcellularLocation>
        <location evidence="1 9">Cytoplasm</location>
    </subcellularLocation>
</comment>
<feature type="binding site" evidence="11">
    <location>
        <begin position="7"/>
        <end position="12"/>
    </location>
    <ligand>
        <name>NADP(+)</name>
        <dbReference type="ChEBI" id="CHEBI:58349"/>
    </ligand>
</feature>
<feature type="domain" description="Pyrroline-5-carboxylate reductase catalytic N-terminal" evidence="13">
    <location>
        <begin position="3"/>
        <end position="98"/>
    </location>
</feature>
<dbReference type="PIRSF" id="PIRSF000193">
    <property type="entry name" value="Pyrrol-5-carb_rd"/>
    <property type="match status" value="1"/>
</dbReference>
<keyword evidence="6 9" id="KW-0521">NADP</keyword>
<evidence type="ECO:0000256" key="5">
    <source>
        <dbReference type="ARBA" id="ARBA00022650"/>
    </source>
</evidence>
<evidence type="ECO:0000256" key="11">
    <source>
        <dbReference type="PIRSR" id="PIRSR000193-1"/>
    </source>
</evidence>
<reference evidence="15 16" key="1">
    <citation type="submission" date="2020-10" db="EMBL/GenBank/DDBJ databases">
        <title>Blautia liquoris sp.nov., isolated from the mud in a fermentation cellar used for the production of Chinese strong-flavoured liquor.</title>
        <authorList>
            <person name="Lu L."/>
        </authorList>
    </citation>
    <scope>NUCLEOTIDE SEQUENCE [LARGE SCALE GENOMIC DNA]</scope>
    <source>
        <strain evidence="15 16">LZLJ-3</strain>
    </source>
</reference>
<dbReference type="InterPro" id="IPR036291">
    <property type="entry name" value="NAD(P)-bd_dom_sf"/>
</dbReference>